<dbReference type="EMBL" id="BSOR01000011">
    <property type="protein sequence ID" value="GLR63070.1"/>
    <property type="molecule type" value="Genomic_DNA"/>
</dbReference>
<proteinExistence type="inferred from homology"/>
<dbReference type="RefSeq" id="WP_027850192.1">
    <property type="nucleotide sequence ID" value="NZ_BSOR01000011.1"/>
</dbReference>
<feature type="domain" description="ABC transporter" evidence="5">
    <location>
        <begin position="9"/>
        <end position="245"/>
    </location>
</feature>
<keyword evidence="2" id="KW-0813">Transport</keyword>
<dbReference type="Gene3D" id="3.40.50.300">
    <property type="entry name" value="P-loop containing nucleotide triphosphate hydrolases"/>
    <property type="match status" value="2"/>
</dbReference>
<dbReference type="GO" id="GO:0005524">
    <property type="term" value="F:ATP binding"/>
    <property type="evidence" value="ECO:0007669"/>
    <property type="project" value="UniProtKB-KW"/>
</dbReference>
<evidence type="ECO:0000313" key="6">
    <source>
        <dbReference type="EMBL" id="GLR63070.1"/>
    </source>
</evidence>
<keyword evidence="3" id="KW-0547">Nucleotide-binding</keyword>
<dbReference type="InterPro" id="IPR003593">
    <property type="entry name" value="AAA+_ATPase"/>
</dbReference>
<feature type="domain" description="ABC transporter" evidence="5">
    <location>
        <begin position="263"/>
        <end position="474"/>
    </location>
</feature>
<keyword evidence="4 6" id="KW-0067">ATP-binding</keyword>
<comment type="caution">
    <text evidence="6">The sequence shown here is derived from an EMBL/GenBank/DDBJ whole genome shotgun (WGS) entry which is preliminary data.</text>
</comment>
<reference evidence="7" key="1">
    <citation type="journal article" date="2019" name="Int. J. Syst. Evol. Microbiol.">
        <title>The Global Catalogue of Microorganisms (GCM) 10K type strain sequencing project: providing services to taxonomists for standard genome sequencing and annotation.</title>
        <authorList>
            <consortium name="The Broad Institute Genomics Platform"/>
            <consortium name="The Broad Institute Genome Sequencing Center for Infectious Disease"/>
            <person name="Wu L."/>
            <person name="Ma J."/>
        </authorList>
    </citation>
    <scope>NUCLEOTIDE SEQUENCE [LARGE SCALE GENOMIC DNA]</scope>
    <source>
        <strain evidence="7">NBRC 100033</strain>
    </source>
</reference>
<accession>A0ABQ5ZSH0</accession>
<dbReference type="PROSITE" id="PS00211">
    <property type="entry name" value="ABC_TRANSPORTER_1"/>
    <property type="match status" value="2"/>
</dbReference>
<evidence type="ECO:0000259" key="5">
    <source>
        <dbReference type="PROSITE" id="PS50893"/>
    </source>
</evidence>
<dbReference type="Pfam" id="PF00005">
    <property type="entry name" value="ABC_tran"/>
    <property type="match status" value="2"/>
</dbReference>
<dbReference type="SMART" id="SM00382">
    <property type="entry name" value="AAA"/>
    <property type="match status" value="2"/>
</dbReference>
<name>A0ABQ5ZSH0_9GAMM</name>
<dbReference type="Proteomes" id="UP001156682">
    <property type="component" value="Unassembled WGS sequence"/>
</dbReference>
<dbReference type="InterPro" id="IPR003439">
    <property type="entry name" value="ABC_transporter-like_ATP-bd"/>
</dbReference>
<comment type="similarity">
    <text evidence="1">Belongs to the ABC transporter superfamily.</text>
</comment>
<dbReference type="PANTHER" id="PTHR43776">
    <property type="entry name" value="TRANSPORT ATP-BINDING PROTEIN"/>
    <property type="match status" value="1"/>
</dbReference>
<keyword evidence="7" id="KW-1185">Reference proteome</keyword>
<dbReference type="SUPFAM" id="SSF52540">
    <property type="entry name" value="P-loop containing nucleoside triphosphate hydrolases"/>
    <property type="match status" value="2"/>
</dbReference>
<dbReference type="InterPro" id="IPR027417">
    <property type="entry name" value="P-loop_NTPase"/>
</dbReference>
<evidence type="ECO:0000256" key="1">
    <source>
        <dbReference type="ARBA" id="ARBA00005417"/>
    </source>
</evidence>
<dbReference type="InterPro" id="IPR050319">
    <property type="entry name" value="ABC_transp_ATP-bind"/>
</dbReference>
<evidence type="ECO:0000313" key="7">
    <source>
        <dbReference type="Proteomes" id="UP001156682"/>
    </source>
</evidence>
<evidence type="ECO:0000256" key="2">
    <source>
        <dbReference type="ARBA" id="ARBA00022448"/>
    </source>
</evidence>
<dbReference type="InterPro" id="IPR017871">
    <property type="entry name" value="ABC_transporter-like_CS"/>
</dbReference>
<evidence type="ECO:0000256" key="3">
    <source>
        <dbReference type="ARBA" id="ARBA00022741"/>
    </source>
</evidence>
<gene>
    <name evidence="6" type="ORF">GCM10007878_05050</name>
</gene>
<organism evidence="6 7">
    <name type="scientific">Marinospirillum insulare</name>
    <dbReference type="NCBI Taxonomy" id="217169"/>
    <lineage>
        <taxon>Bacteria</taxon>
        <taxon>Pseudomonadati</taxon>
        <taxon>Pseudomonadota</taxon>
        <taxon>Gammaproteobacteria</taxon>
        <taxon>Oceanospirillales</taxon>
        <taxon>Oceanospirillaceae</taxon>
        <taxon>Marinospirillum</taxon>
    </lineage>
</organism>
<protein>
    <submittedName>
        <fullName evidence="6">ABC transporter ATP-binding protein</fullName>
    </submittedName>
</protein>
<evidence type="ECO:0000256" key="4">
    <source>
        <dbReference type="ARBA" id="ARBA00022840"/>
    </source>
</evidence>
<dbReference type="PANTHER" id="PTHR43776:SF7">
    <property type="entry name" value="D,D-DIPEPTIDE TRANSPORT ATP-BINDING PROTEIN DDPF-RELATED"/>
    <property type="match status" value="1"/>
</dbReference>
<sequence>MLMNKTPLLALNQVSLSLVGNCRLNNLSFSLDKGEVLAIIGQSGAGKTSLITGLLGLINGQWSGDFVWKGEVLNLDALQALRGQEMAWVPQGQADTLNPQRKIIDQLLEVMARFKVGTWHNRKQLATALLLEGHLPQHLHQRYPRHLSGGEIQRFLILLASVHQPSLLLLDEPTAALDAATRQQVIGRLKKQQQHSALLLVTHDLHLVKQLATKVAVLEEGQLSPCQPVEAFFKAPSTAIGQAFLEANQGKKYASSTKGAQVLTVEGLAYQVDESRVGSRLLFNQLSMQLHQQQRLVVEGTSGSGKSTLARLLAGWIPLQKGRLHWCLSGLNRPQAALVPQQAYTACAAYFNIEQILAEPLILNKTGVDKAQIKSFLSWVQLPTTDQFLQRLPHQVSGGELQRVILARALSLMPKLLILDEPTSALDPIAKLNWVKLMTRLQQQLGFALLVFTHDTQLAEVLDAERLCLTNINHSAT</sequence>
<dbReference type="PROSITE" id="PS50893">
    <property type="entry name" value="ABC_TRANSPORTER_2"/>
    <property type="match status" value="2"/>
</dbReference>